<reference evidence="1 2" key="1">
    <citation type="journal article" date="2018" name="Sci. Rep.">
        <title>Genomic signatures of local adaptation to the degree of environmental predictability in rotifers.</title>
        <authorList>
            <person name="Franch-Gras L."/>
            <person name="Hahn C."/>
            <person name="Garcia-Roger E.M."/>
            <person name="Carmona M.J."/>
            <person name="Serra M."/>
            <person name="Gomez A."/>
        </authorList>
    </citation>
    <scope>NUCLEOTIDE SEQUENCE [LARGE SCALE GENOMIC DNA]</scope>
    <source>
        <strain evidence="1">HYR1</strain>
    </source>
</reference>
<organism evidence="1 2">
    <name type="scientific">Brachionus plicatilis</name>
    <name type="common">Marine rotifer</name>
    <name type="synonym">Brachionus muelleri</name>
    <dbReference type="NCBI Taxonomy" id="10195"/>
    <lineage>
        <taxon>Eukaryota</taxon>
        <taxon>Metazoa</taxon>
        <taxon>Spiralia</taxon>
        <taxon>Gnathifera</taxon>
        <taxon>Rotifera</taxon>
        <taxon>Eurotatoria</taxon>
        <taxon>Monogononta</taxon>
        <taxon>Pseudotrocha</taxon>
        <taxon>Ploima</taxon>
        <taxon>Brachionidae</taxon>
        <taxon>Brachionus</taxon>
    </lineage>
</organism>
<proteinExistence type="predicted"/>
<gene>
    <name evidence="1" type="ORF">BpHYR1_009895</name>
</gene>
<dbReference type="EMBL" id="REGN01005948">
    <property type="protein sequence ID" value="RNA11451.1"/>
    <property type="molecule type" value="Genomic_DNA"/>
</dbReference>
<evidence type="ECO:0000313" key="2">
    <source>
        <dbReference type="Proteomes" id="UP000276133"/>
    </source>
</evidence>
<keyword evidence="2" id="KW-1185">Reference proteome</keyword>
<evidence type="ECO:0000313" key="1">
    <source>
        <dbReference type="EMBL" id="RNA11451.1"/>
    </source>
</evidence>
<dbReference type="AlphaFoldDB" id="A0A3M7QKA2"/>
<name>A0A3M7QKA2_BRAPC</name>
<accession>A0A3M7QKA2</accession>
<comment type="caution">
    <text evidence="1">The sequence shown here is derived from an EMBL/GenBank/DDBJ whole genome shotgun (WGS) entry which is preliminary data.</text>
</comment>
<protein>
    <submittedName>
        <fullName evidence="1">Uncharacterized protein</fullName>
    </submittedName>
</protein>
<sequence>MPTKKYICKNKIQQKDRTNYITFLSMKIENKIDKKAPSVYSPKPIVCITMISKIRVFGQ</sequence>
<dbReference type="Proteomes" id="UP000276133">
    <property type="component" value="Unassembled WGS sequence"/>
</dbReference>